<dbReference type="GO" id="GO:0045892">
    <property type="term" value="P:negative regulation of DNA-templated transcription"/>
    <property type="evidence" value="ECO:0007669"/>
    <property type="project" value="UniProtKB-ARBA"/>
</dbReference>
<evidence type="ECO:0000256" key="8">
    <source>
        <dbReference type="ARBA" id="ARBA00023242"/>
    </source>
</evidence>
<dbReference type="GO" id="GO:0000981">
    <property type="term" value="F:DNA-binding transcription factor activity, RNA polymerase II-specific"/>
    <property type="evidence" value="ECO:0007669"/>
    <property type="project" value="TreeGrafter"/>
</dbReference>
<protein>
    <recommendedName>
        <fullName evidence="11">dTCF</fullName>
    </recommendedName>
</protein>
<feature type="compositionally biased region" description="Low complexity" evidence="13">
    <location>
        <begin position="439"/>
        <end position="450"/>
    </location>
</feature>
<evidence type="ECO:0000259" key="14">
    <source>
        <dbReference type="PROSITE" id="PS50118"/>
    </source>
</evidence>
<dbReference type="FunFam" id="1.10.30.10:FF:000001">
    <property type="entry name" value="transcription factor 7 isoform X2"/>
    <property type="match status" value="1"/>
</dbReference>
<dbReference type="EMBL" id="BMAV01019239">
    <property type="protein sequence ID" value="GFY72077.1"/>
    <property type="molecule type" value="Genomic_DNA"/>
</dbReference>
<keyword evidence="16" id="KW-1185">Reference proteome</keyword>
<proteinExistence type="inferred from homology"/>
<evidence type="ECO:0000256" key="3">
    <source>
        <dbReference type="ARBA" id="ARBA00022687"/>
    </source>
</evidence>
<dbReference type="GO" id="GO:0000978">
    <property type="term" value="F:RNA polymerase II cis-regulatory region sequence-specific DNA binding"/>
    <property type="evidence" value="ECO:0007669"/>
    <property type="project" value="TreeGrafter"/>
</dbReference>
<dbReference type="PANTHER" id="PTHR10373:SF38">
    <property type="entry name" value="PROTEIN PANGOLIN, ISOFORM J"/>
    <property type="match status" value="1"/>
</dbReference>
<dbReference type="GO" id="GO:1990907">
    <property type="term" value="C:beta-catenin-TCF complex"/>
    <property type="evidence" value="ECO:0007669"/>
    <property type="project" value="TreeGrafter"/>
</dbReference>
<dbReference type="Pfam" id="PF00505">
    <property type="entry name" value="HMG_box"/>
    <property type="match status" value="1"/>
</dbReference>
<sequence>MSSVLVLLPSTTPFISAGKVNRVPLVSANHTPFPFMPYPAETFHQPPPAHMGISHLNHRTGIGRPPLYSMGTPNQFHPSVFSTDIQPLSWPHNTMYSMAPGFRPPSYTTMALTHPNLQGRFSPHPGMLAGIPTSIAHPQLLGSGPKMETPDPQDNRYLCNLPLRQYPSYHSPHPPSAHPLSQTQNTGNHVESTTRSRSEQKKSHIKKPLNAFMLFMKERRPSVMQECTLKESAAINQILGKRWHRLSREEQGVYYEKAREERQNHMIKYPGWTARDNYAHNSKKKKRKRDKSQDGDGNSPKKCRARYGLDQQSKWCRPCRRKKKCSRFQNGSNNSMVEGDDNIGSVETIGSLEAQTPDSRYSVETSDSFNHESSEFSQSSPGPLPFQSTSSPNTVPRPVERVQSINGDSHPLNVQHLSSDQPMMEDGDITHVGLPTPPSTDSSTTATVST</sequence>
<gene>
    <name evidence="15" type="primary">pan</name>
    <name evidence="15" type="ORF">TNIN_87462</name>
</gene>
<dbReference type="GO" id="GO:0060070">
    <property type="term" value="P:canonical Wnt signaling pathway"/>
    <property type="evidence" value="ECO:0007669"/>
    <property type="project" value="TreeGrafter"/>
</dbReference>
<feature type="compositionally biased region" description="Polar residues" evidence="13">
    <location>
        <begin position="375"/>
        <end position="394"/>
    </location>
</feature>
<feature type="compositionally biased region" description="Basic and acidic residues" evidence="13">
    <location>
        <begin position="192"/>
        <end position="202"/>
    </location>
</feature>
<evidence type="ECO:0000256" key="9">
    <source>
        <dbReference type="ARBA" id="ARBA00053480"/>
    </source>
</evidence>
<dbReference type="GO" id="GO:0035277">
    <property type="term" value="P:spiracle morphogenesis, open tracheal system"/>
    <property type="evidence" value="ECO:0007669"/>
    <property type="project" value="UniProtKB-ARBA"/>
</dbReference>
<dbReference type="Gene3D" id="1.10.30.10">
    <property type="entry name" value="High mobility group box domain"/>
    <property type="match status" value="1"/>
</dbReference>
<evidence type="ECO:0000256" key="2">
    <source>
        <dbReference type="ARBA" id="ARBA00006569"/>
    </source>
</evidence>
<dbReference type="OrthoDB" id="2307332at2759"/>
<evidence type="ECO:0000313" key="15">
    <source>
        <dbReference type="EMBL" id="GFY72077.1"/>
    </source>
</evidence>
<keyword evidence="5 12" id="KW-0238">DNA-binding</keyword>
<name>A0A8X6YKA6_9ARAC</name>
<comment type="subunit">
    <text evidence="10">Binds to the beta-catenin homolog arm or to gro.</text>
</comment>
<keyword evidence="6" id="KW-0010">Activator</keyword>
<evidence type="ECO:0000256" key="6">
    <source>
        <dbReference type="ARBA" id="ARBA00023159"/>
    </source>
</evidence>
<feature type="region of interest" description="Disordered" evidence="13">
    <location>
        <begin position="351"/>
        <end position="450"/>
    </location>
</feature>
<keyword evidence="4" id="KW-0805">Transcription regulation</keyword>
<dbReference type="GO" id="GO:0019900">
    <property type="term" value="F:kinase binding"/>
    <property type="evidence" value="ECO:0007669"/>
    <property type="project" value="UniProtKB-ARBA"/>
</dbReference>
<evidence type="ECO:0000256" key="12">
    <source>
        <dbReference type="PROSITE-ProRule" id="PRU00267"/>
    </source>
</evidence>
<dbReference type="InterPro" id="IPR009071">
    <property type="entry name" value="HMG_box_dom"/>
</dbReference>
<organism evidence="15 16">
    <name type="scientific">Trichonephila inaurata madagascariensis</name>
    <dbReference type="NCBI Taxonomy" id="2747483"/>
    <lineage>
        <taxon>Eukaryota</taxon>
        <taxon>Metazoa</taxon>
        <taxon>Ecdysozoa</taxon>
        <taxon>Arthropoda</taxon>
        <taxon>Chelicerata</taxon>
        <taxon>Arachnida</taxon>
        <taxon>Araneae</taxon>
        <taxon>Araneomorphae</taxon>
        <taxon>Entelegynae</taxon>
        <taxon>Araneoidea</taxon>
        <taxon>Nephilidae</taxon>
        <taxon>Trichonephila</taxon>
        <taxon>Trichonephila inaurata</taxon>
    </lineage>
</organism>
<dbReference type="GO" id="GO:0000785">
    <property type="term" value="C:chromatin"/>
    <property type="evidence" value="ECO:0007669"/>
    <property type="project" value="TreeGrafter"/>
</dbReference>
<dbReference type="InterPro" id="IPR036910">
    <property type="entry name" value="HMG_box_dom_sf"/>
</dbReference>
<feature type="domain" description="HMG box" evidence="14">
    <location>
        <begin position="205"/>
        <end position="273"/>
    </location>
</feature>
<dbReference type="PANTHER" id="PTHR10373">
    <property type="entry name" value="TRANSCRIPTION FACTOR 7 FAMILY MEMBER"/>
    <property type="match status" value="1"/>
</dbReference>
<comment type="function">
    <text evidence="9">Segment polarity protein. Functions together with arm to transduce the Wingless (Wg) signal in embryos and in developing adult tissues. Acts as a transcriptional activator, but in the absence of arm, it binds to gro and acts as a transcriptional repressor of wg-responsive genes.</text>
</comment>
<evidence type="ECO:0000256" key="7">
    <source>
        <dbReference type="ARBA" id="ARBA00023163"/>
    </source>
</evidence>
<keyword evidence="8 12" id="KW-0539">Nucleus</keyword>
<evidence type="ECO:0000256" key="11">
    <source>
        <dbReference type="ARBA" id="ARBA00080285"/>
    </source>
</evidence>
<dbReference type="SUPFAM" id="SSF47095">
    <property type="entry name" value="HMG-box"/>
    <property type="match status" value="1"/>
</dbReference>
<feature type="region of interest" description="Disordered" evidence="13">
    <location>
        <begin position="271"/>
        <end position="304"/>
    </location>
</feature>
<comment type="subcellular location">
    <subcellularLocation>
        <location evidence="1">Nucleus</location>
    </subcellularLocation>
</comment>
<feature type="region of interest" description="Disordered" evidence="13">
    <location>
        <begin position="168"/>
        <end position="206"/>
    </location>
</feature>
<keyword evidence="3" id="KW-0879">Wnt signaling pathway</keyword>
<dbReference type="Proteomes" id="UP000886998">
    <property type="component" value="Unassembled WGS sequence"/>
</dbReference>
<dbReference type="CDD" id="cd21996">
    <property type="entry name" value="HMG-box_TCF7-like"/>
    <property type="match status" value="1"/>
</dbReference>
<feature type="DNA-binding region" description="HMG box" evidence="12">
    <location>
        <begin position="205"/>
        <end position="273"/>
    </location>
</feature>
<evidence type="ECO:0000256" key="10">
    <source>
        <dbReference type="ARBA" id="ARBA00061799"/>
    </source>
</evidence>
<comment type="caution">
    <text evidence="15">The sequence shown here is derived from an EMBL/GenBank/DDBJ whole genome shotgun (WGS) entry which is preliminary data.</text>
</comment>
<dbReference type="SMART" id="SM00398">
    <property type="entry name" value="HMG"/>
    <property type="match status" value="1"/>
</dbReference>
<reference evidence="15" key="1">
    <citation type="submission" date="2020-08" db="EMBL/GenBank/DDBJ databases">
        <title>Multicomponent nature underlies the extraordinary mechanical properties of spider dragline silk.</title>
        <authorList>
            <person name="Kono N."/>
            <person name="Nakamura H."/>
            <person name="Mori M."/>
            <person name="Yoshida Y."/>
            <person name="Ohtoshi R."/>
            <person name="Malay A.D."/>
            <person name="Moran D.A.P."/>
            <person name="Tomita M."/>
            <person name="Numata K."/>
            <person name="Arakawa K."/>
        </authorList>
    </citation>
    <scope>NUCLEOTIDE SEQUENCE</scope>
</reference>
<evidence type="ECO:0000256" key="4">
    <source>
        <dbReference type="ARBA" id="ARBA00023015"/>
    </source>
</evidence>
<dbReference type="GO" id="GO:0010628">
    <property type="term" value="P:positive regulation of gene expression"/>
    <property type="evidence" value="ECO:0007669"/>
    <property type="project" value="UniProtKB-ARBA"/>
</dbReference>
<evidence type="ECO:0000256" key="5">
    <source>
        <dbReference type="ARBA" id="ARBA00023125"/>
    </source>
</evidence>
<dbReference type="InterPro" id="IPR024940">
    <property type="entry name" value="TCF/LEF"/>
</dbReference>
<dbReference type="GO" id="GO:0001222">
    <property type="term" value="F:transcription corepressor binding"/>
    <property type="evidence" value="ECO:0007669"/>
    <property type="project" value="UniProtKB-ARBA"/>
</dbReference>
<evidence type="ECO:0000256" key="1">
    <source>
        <dbReference type="ARBA" id="ARBA00004123"/>
    </source>
</evidence>
<evidence type="ECO:0000313" key="16">
    <source>
        <dbReference type="Proteomes" id="UP000886998"/>
    </source>
</evidence>
<dbReference type="GO" id="GO:0072091">
    <property type="term" value="P:regulation of stem cell proliferation"/>
    <property type="evidence" value="ECO:0007669"/>
    <property type="project" value="UniProtKB-ARBA"/>
</dbReference>
<evidence type="ECO:0000256" key="13">
    <source>
        <dbReference type="SAM" id="MobiDB-lite"/>
    </source>
</evidence>
<feature type="compositionally biased region" description="Polar residues" evidence="13">
    <location>
        <begin position="180"/>
        <end position="191"/>
    </location>
</feature>
<dbReference type="SMART" id="SM01366">
    <property type="entry name" value="c-clamp"/>
    <property type="match status" value="1"/>
</dbReference>
<feature type="compositionally biased region" description="Polar residues" evidence="13">
    <location>
        <begin position="353"/>
        <end position="368"/>
    </location>
</feature>
<comment type="similarity">
    <text evidence="2">Belongs to the TCF/LEF family.</text>
</comment>
<dbReference type="GO" id="GO:0007500">
    <property type="term" value="P:mesodermal cell fate determination"/>
    <property type="evidence" value="ECO:0007669"/>
    <property type="project" value="UniProtKB-ARBA"/>
</dbReference>
<keyword evidence="7" id="KW-0804">Transcription</keyword>
<dbReference type="PROSITE" id="PS50118">
    <property type="entry name" value="HMG_BOX_2"/>
    <property type="match status" value="1"/>
</dbReference>
<feature type="compositionally biased region" description="Basic residues" evidence="13">
    <location>
        <begin position="281"/>
        <end position="290"/>
    </location>
</feature>
<dbReference type="GO" id="GO:0007435">
    <property type="term" value="P:salivary gland morphogenesis"/>
    <property type="evidence" value="ECO:0007669"/>
    <property type="project" value="UniProtKB-ARBA"/>
</dbReference>
<accession>A0A8X6YKA6</accession>
<dbReference type="AlphaFoldDB" id="A0A8X6YKA6"/>